<comment type="catalytic activity">
    <reaction evidence="3">
        <text>N-acetyl-D-muramate 6-phosphate + H2O = N-acetyl-D-glucosamine 6-phosphate + (R)-lactate</text>
        <dbReference type="Rhea" id="RHEA:26410"/>
        <dbReference type="ChEBI" id="CHEBI:15377"/>
        <dbReference type="ChEBI" id="CHEBI:16004"/>
        <dbReference type="ChEBI" id="CHEBI:57513"/>
        <dbReference type="ChEBI" id="CHEBI:58722"/>
        <dbReference type="EC" id="4.2.1.126"/>
    </reaction>
</comment>
<dbReference type="GO" id="GO:0016829">
    <property type="term" value="F:lyase activity"/>
    <property type="evidence" value="ECO:0007669"/>
    <property type="project" value="UniProtKB-KW"/>
</dbReference>
<feature type="domain" description="SIS" evidence="4">
    <location>
        <begin position="57"/>
        <end position="220"/>
    </location>
</feature>
<comment type="miscellaneous">
    <text evidence="3">A lyase-type mechanism (elimination/hydration) is suggested for the cleavage of the lactyl ether bond of MurNAc 6-phosphate, with the formation of an alpha,beta-unsaturated aldehyde intermediate with (E)-stereochemistry, followed by the syn addition of water to give product.</text>
</comment>
<keyword evidence="1 3" id="KW-0456">Lyase</keyword>
<dbReference type="RefSeq" id="WP_037996066.1">
    <property type="nucleotide sequence ID" value="NZ_CP039710.1"/>
</dbReference>
<dbReference type="InterPro" id="IPR040190">
    <property type="entry name" value="MURQ/GCKR"/>
</dbReference>
<dbReference type="InterPro" id="IPR005488">
    <property type="entry name" value="Etherase_MurQ"/>
</dbReference>
<dbReference type="PROSITE" id="PS01272">
    <property type="entry name" value="GCKR"/>
    <property type="match status" value="1"/>
</dbReference>
<reference evidence="5 6" key="1">
    <citation type="submission" date="2020-12" db="EMBL/GenBank/DDBJ databases">
        <title>WGS of Thermoactinomyces spp.</title>
        <authorList>
            <person name="Cheng K."/>
        </authorList>
    </citation>
    <scope>NUCLEOTIDE SEQUENCE [LARGE SCALE GENOMIC DNA]</scope>
    <source>
        <strain evidence="6">CICC 10650\ACCC 41061</strain>
    </source>
</reference>
<dbReference type="NCBIfam" id="NF003915">
    <property type="entry name" value="PRK05441.1"/>
    <property type="match status" value="1"/>
</dbReference>
<name>A0ABS0QKA6_THEVU</name>
<dbReference type="PROSITE" id="PS51464">
    <property type="entry name" value="SIS"/>
    <property type="match status" value="1"/>
</dbReference>
<comment type="similarity">
    <text evidence="3">Belongs to the GCKR-like family. MurNAc-6-P etherase subfamily.</text>
</comment>
<dbReference type="Gene3D" id="3.40.50.10490">
    <property type="entry name" value="Glucose-6-phosphate isomerase like protein, domain 1"/>
    <property type="match status" value="1"/>
</dbReference>
<organism evidence="5 6">
    <name type="scientific">Thermoactinomyces vulgaris</name>
    <dbReference type="NCBI Taxonomy" id="2026"/>
    <lineage>
        <taxon>Bacteria</taxon>
        <taxon>Bacillati</taxon>
        <taxon>Bacillota</taxon>
        <taxon>Bacilli</taxon>
        <taxon>Bacillales</taxon>
        <taxon>Thermoactinomycetaceae</taxon>
        <taxon>Thermoactinomyces</taxon>
    </lineage>
</organism>
<dbReference type="EC" id="4.2.1.126" evidence="3"/>
<gene>
    <name evidence="3 5" type="primary">murQ</name>
    <name evidence="5" type="ORF">I8U22_10285</name>
</gene>
<comment type="caution">
    <text evidence="5">The sequence shown here is derived from an EMBL/GenBank/DDBJ whole genome shotgun (WGS) entry which is preliminary data.</text>
</comment>
<feature type="active site" description="Proton donor" evidence="3">
    <location>
        <position position="85"/>
    </location>
</feature>
<evidence type="ECO:0000313" key="6">
    <source>
        <dbReference type="Proteomes" id="UP000641910"/>
    </source>
</evidence>
<proteinExistence type="inferred from homology"/>
<comment type="subunit">
    <text evidence="3">Homodimer.</text>
</comment>
<evidence type="ECO:0000259" key="4">
    <source>
        <dbReference type="PROSITE" id="PS51464"/>
    </source>
</evidence>
<protein>
    <recommendedName>
        <fullName evidence="3">N-acetylmuramic acid 6-phosphate etherase</fullName>
        <shortName evidence="3">MurNAc-6-P etherase</shortName>
        <ecNumber evidence="3">4.2.1.126</ecNumber>
    </recommendedName>
    <alternativeName>
        <fullName evidence="3">N-acetylmuramic acid 6-phosphate hydrolase</fullName>
    </alternativeName>
    <alternativeName>
        <fullName evidence="3">N-acetylmuramic acid 6-phosphate lyase</fullName>
    </alternativeName>
</protein>
<dbReference type="PANTHER" id="PTHR10088:SF4">
    <property type="entry name" value="GLUCOKINASE REGULATORY PROTEIN"/>
    <property type="match status" value="1"/>
</dbReference>
<accession>A0ABS0QKA6</accession>
<evidence type="ECO:0000256" key="3">
    <source>
        <dbReference type="HAMAP-Rule" id="MF_00068"/>
    </source>
</evidence>
<evidence type="ECO:0000256" key="2">
    <source>
        <dbReference type="ARBA" id="ARBA00023277"/>
    </source>
</evidence>
<keyword evidence="6" id="KW-1185">Reference proteome</keyword>
<dbReference type="InterPro" id="IPR005486">
    <property type="entry name" value="Glucokinase_regulatory_CS"/>
</dbReference>
<dbReference type="Pfam" id="PF20741">
    <property type="entry name" value="GKRP-like_C"/>
    <property type="match status" value="1"/>
</dbReference>
<feature type="active site" evidence="3">
    <location>
        <position position="116"/>
    </location>
</feature>
<dbReference type="PANTHER" id="PTHR10088">
    <property type="entry name" value="GLUCOKINASE REGULATORY PROTEIN"/>
    <property type="match status" value="1"/>
</dbReference>
<dbReference type="NCBIfam" id="NF009222">
    <property type="entry name" value="PRK12570.1"/>
    <property type="match status" value="1"/>
</dbReference>
<dbReference type="NCBIfam" id="TIGR00274">
    <property type="entry name" value="N-acetylmuramic acid 6-phosphate etherase"/>
    <property type="match status" value="1"/>
</dbReference>
<dbReference type="InterPro" id="IPR001347">
    <property type="entry name" value="SIS_dom"/>
</dbReference>
<comment type="function">
    <text evidence="3">Specifically catalyzes the cleavage of the D-lactyl ether substituent of MurNAc 6-phosphate, producing GlcNAc 6-phosphate and D-lactate.</text>
</comment>
<dbReference type="CDD" id="cd05007">
    <property type="entry name" value="SIS_Etherase"/>
    <property type="match status" value="1"/>
</dbReference>
<evidence type="ECO:0000313" key="5">
    <source>
        <dbReference type="EMBL" id="MBH8589194.1"/>
    </source>
</evidence>
<dbReference type="Gene3D" id="1.10.8.1080">
    <property type="match status" value="1"/>
</dbReference>
<sequence>MEEELSRLTTESRNERSKQIDKMDTIEILRLINAEDQKVAQAVKEVIPDIQVAVEYVCNSFSRGGRLIYMGAGTSGRLGVLDAVECPPTFSTSPEQVVGLMAGGEKAFVKAVEGAEDNEKLGEEDLKAIGLTEKDTVIGIAASGRTPYVIGALRYARSIGAHTVALSSNSGARISQVAGHAIEVIVGPEVLTGSTRMKAGTAHKMILNMISTTAMIRMGKVYENLMVDVKISNYKLQKRAVNIIRTITGLSDREAEDLLRRAQNEVKTAIVMDLSETGYEEAKRLLEKSRGHVRKAIALGIRSR</sequence>
<dbReference type="Pfam" id="PF22645">
    <property type="entry name" value="GKRP_SIS_N"/>
    <property type="match status" value="1"/>
</dbReference>
<keyword evidence="2 3" id="KW-0119">Carbohydrate metabolism</keyword>
<dbReference type="Proteomes" id="UP000641910">
    <property type="component" value="Unassembled WGS sequence"/>
</dbReference>
<evidence type="ECO:0000256" key="1">
    <source>
        <dbReference type="ARBA" id="ARBA00023239"/>
    </source>
</evidence>
<dbReference type="InterPro" id="IPR046348">
    <property type="entry name" value="SIS_dom_sf"/>
</dbReference>
<dbReference type="HAMAP" id="MF_00068">
    <property type="entry name" value="MurQ"/>
    <property type="match status" value="1"/>
</dbReference>
<comment type="pathway">
    <text evidence="3">Amino-sugar metabolism; N-acetylmuramate degradation.</text>
</comment>
<dbReference type="SUPFAM" id="SSF53697">
    <property type="entry name" value="SIS domain"/>
    <property type="match status" value="1"/>
</dbReference>
<dbReference type="EMBL" id="JAECVU010000006">
    <property type="protein sequence ID" value="MBH8589194.1"/>
    <property type="molecule type" value="Genomic_DNA"/>
</dbReference>